<dbReference type="GO" id="GO:0016042">
    <property type="term" value="P:lipid catabolic process"/>
    <property type="evidence" value="ECO:0007669"/>
    <property type="project" value="UniProtKB-KW"/>
</dbReference>
<comment type="caution">
    <text evidence="6">The sequence shown here is derived from an EMBL/GenBank/DDBJ whole genome shotgun (WGS) entry which is preliminary data.</text>
</comment>
<dbReference type="GO" id="GO:0003847">
    <property type="term" value="F:1-alkyl-2-acetylglycerophosphocholine esterase activity"/>
    <property type="evidence" value="ECO:0007669"/>
    <property type="project" value="UniProtKB-EC"/>
</dbReference>
<dbReference type="OrthoDB" id="2363873at2759"/>
<evidence type="ECO:0000256" key="3">
    <source>
        <dbReference type="ARBA" id="ARBA00022963"/>
    </source>
</evidence>
<feature type="chain" id="PRO_5040333464" description="1-alkyl-2-acetylglycerophosphocholine esterase" evidence="5">
    <location>
        <begin position="16"/>
        <end position="403"/>
    </location>
</feature>
<name>A0A9P4GXR3_9PLEO</name>
<keyword evidence="7" id="KW-1185">Reference proteome</keyword>
<evidence type="ECO:0000256" key="1">
    <source>
        <dbReference type="ARBA" id="ARBA00013201"/>
    </source>
</evidence>
<protein>
    <recommendedName>
        <fullName evidence="1">1-alkyl-2-acetylglycerophosphocholine esterase</fullName>
        <ecNumber evidence="1">3.1.1.47</ecNumber>
    </recommendedName>
</protein>
<gene>
    <name evidence="6" type="ORF">EK21DRAFT_79858</name>
</gene>
<dbReference type="Proteomes" id="UP000799777">
    <property type="component" value="Unassembled WGS sequence"/>
</dbReference>
<evidence type="ECO:0000313" key="7">
    <source>
        <dbReference type="Proteomes" id="UP000799777"/>
    </source>
</evidence>
<evidence type="ECO:0000256" key="2">
    <source>
        <dbReference type="ARBA" id="ARBA00022801"/>
    </source>
</evidence>
<evidence type="ECO:0000313" key="6">
    <source>
        <dbReference type="EMBL" id="KAF2023920.1"/>
    </source>
</evidence>
<dbReference type="SUPFAM" id="SSF53474">
    <property type="entry name" value="alpha/beta-Hydrolases"/>
    <property type="match status" value="1"/>
</dbReference>
<dbReference type="Gene3D" id="3.40.50.1820">
    <property type="entry name" value="alpha/beta hydrolase"/>
    <property type="match status" value="1"/>
</dbReference>
<dbReference type="PANTHER" id="PTHR10272:SF14">
    <property type="entry name" value="PAF ACETYLHYDROLASE FAMILY PROTEIN"/>
    <property type="match status" value="1"/>
</dbReference>
<organism evidence="6 7">
    <name type="scientific">Setomelanomma holmii</name>
    <dbReference type="NCBI Taxonomy" id="210430"/>
    <lineage>
        <taxon>Eukaryota</taxon>
        <taxon>Fungi</taxon>
        <taxon>Dikarya</taxon>
        <taxon>Ascomycota</taxon>
        <taxon>Pezizomycotina</taxon>
        <taxon>Dothideomycetes</taxon>
        <taxon>Pleosporomycetidae</taxon>
        <taxon>Pleosporales</taxon>
        <taxon>Pleosporineae</taxon>
        <taxon>Phaeosphaeriaceae</taxon>
        <taxon>Setomelanomma</taxon>
    </lineage>
</organism>
<dbReference type="AlphaFoldDB" id="A0A9P4GXR3"/>
<sequence>MLPLLVPLLVQAISAAQLPPPTGPYHVGYTQHVFNHTTPNDPVAPQNASSVLLATVYYPTLAIPIPGNNTAPYLDPTTAALWGDILQYPNNSLQTLTTWNVAQAPPLDKATYGISQKPTVIFSPGGGENAIMYNALNSDLASQGYTVLALDHPGEAPYVQLPDGAEGIYGIDITATWNYTLQEAVYHMRVSDMLAIIREVYPPYVEGTGASFNTTHYITIGHSLGGAAAAGALAVEDAILGGMNLDGLFIDLPDVKKPFLLLAGEEHTPTIDPSWSQFSANQSGWYQWVNITGSNHQNFADLGDWVDVQGLRNETITPSLGTIWGPRMDYIVKTFVETFFGFVLGGERVVGRSECIIPGGCVYQRDYNDLRMILAQRCQQGIQKVPRIHILSASNAMLCENRR</sequence>
<keyword evidence="4" id="KW-0443">Lipid metabolism</keyword>
<keyword evidence="5" id="KW-0732">Signal</keyword>
<feature type="signal peptide" evidence="5">
    <location>
        <begin position="1"/>
        <end position="15"/>
    </location>
</feature>
<dbReference type="InterPro" id="IPR029058">
    <property type="entry name" value="AB_hydrolase_fold"/>
</dbReference>
<dbReference type="EC" id="3.1.1.47" evidence="1"/>
<accession>A0A9P4GXR3</accession>
<proteinExistence type="predicted"/>
<evidence type="ECO:0000256" key="5">
    <source>
        <dbReference type="SAM" id="SignalP"/>
    </source>
</evidence>
<keyword evidence="3" id="KW-0442">Lipid degradation</keyword>
<dbReference type="PANTHER" id="PTHR10272">
    <property type="entry name" value="PLATELET-ACTIVATING FACTOR ACETYLHYDROLASE"/>
    <property type="match status" value="1"/>
</dbReference>
<evidence type="ECO:0000256" key="4">
    <source>
        <dbReference type="ARBA" id="ARBA00023098"/>
    </source>
</evidence>
<dbReference type="Pfam" id="PF03403">
    <property type="entry name" value="PAF-AH_p_II"/>
    <property type="match status" value="1"/>
</dbReference>
<reference evidence="6" key="1">
    <citation type="journal article" date="2020" name="Stud. Mycol.">
        <title>101 Dothideomycetes genomes: a test case for predicting lifestyles and emergence of pathogens.</title>
        <authorList>
            <person name="Haridas S."/>
            <person name="Albert R."/>
            <person name="Binder M."/>
            <person name="Bloem J."/>
            <person name="Labutti K."/>
            <person name="Salamov A."/>
            <person name="Andreopoulos B."/>
            <person name="Baker S."/>
            <person name="Barry K."/>
            <person name="Bills G."/>
            <person name="Bluhm B."/>
            <person name="Cannon C."/>
            <person name="Castanera R."/>
            <person name="Culley D."/>
            <person name="Daum C."/>
            <person name="Ezra D."/>
            <person name="Gonzalez J."/>
            <person name="Henrissat B."/>
            <person name="Kuo A."/>
            <person name="Liang C."/>
            <person name="Lipzen A."/>
            <person name="Lutzoni F."/>
            <person name="Magnuson J."/>
            <person name="Mondo S."/>
            <person name="Nolan M."/>
            <person name="Ohm R."/>
            <person name="Pangilinan J."/>
            <person name="Park H.-J."/>
            <person name="Ramirez L."/>
            <person name="Alfaro M."/>
            <person name="Sun H."/>
            <person name="Tritt A."/>
            <person name="Yoshinaga Y."/>
            <person name="Zwiers L.-H."/>
            <person name="Turgeon B."/>
            <person name="Goodwin S."/>
            <person name="Spatafora J."/>
            <person name="Crous P."/>
            <person name="Grigoriev I."/>
        </authorList>
    </citation>
    <scope>NUCLEOTIDE SEQUENCE</scope>
    <source>
        <strain evidence="6">CBS 110217</strain>
    </source>
</reference>
<keyword evidence="2" id="KW-0378">Hydrolase</keyword>
<dbReference type="EMBL" id="ML978317">
    <property type="protein sequence ID" value="KAF2023920.1"/>
    <property type="molecule type" value="Genomic_DNA"/>
</dbReference>